<evidence type="ECO:0000256" key="1">
    <source>
        <dbReference type="SAM" id="MobiDB-lite"/>
    </source>
</evidence>
<dbReference type="PROSITE" id="PS51318">
    <property type="entry name" value="TAT"/>
    <property type="match status" value="1"/>
</dbReference>
<dbReference type="InterPro" id="IPR006311">
    <property type="entry name" value="TAT_signal"/>
</dbReference>
<keyword evidence="4" id="KW-1185">Reference proteome</keyword>
<feature type="region of interest" description="Disordered" evidence="1">
    <location>
        <begin position="448"/>
        <end position="471"/>
    </location>
</feature>
<dbReference type="RefSeq" id="WP_344169947.1">
    <property type="nucleotide sequence ID" value="NZ_BAAABV010000035.1"/>
</dbReference>
<dbReference type="Proteomes" id="UP001501867">
    <property type="component" value="Unassembled WGS sequence"/>
</dbReference>
<gene>
    <name evidence="3" type="ORF">GCM10010302_74630</name>
</gene>
<accession>A0ABN0W433</accession>
<sequence>MSPLSRRSSLAAMASAAVAGPLFSSIGTVRAATATEPAAATQGAQAVPTAAATATPAPGTAGLPEQVWYPQFKEAVLTAKALPGTPARLQVSDPYGVLATLTAGARTVTVRGPQRRFTEQKRPFIDRFDRKVENAGGEKPVDGDPGGWGPSIGGGNWAIDGFASLHSDYRVDGQSGRILLARDNRTRYVYLVDNDIADVNVTAVVGFSEAPSGAPLSIGLTCGFTDMNNHYRARIIVSPAPKAEVRLILEKAEQDLVTVLGGSAQADSVLLATGFTPADRWRIRLQREGHKLRASAWRASAAESTAKSVEATDARFAKGHVGVRALASVGSAGLPVDAIVDEFEVESCRWLKPPVVTHSTWVRILPAPFEGVWTPELEKQIRTWASDISPDALAYGSMFLGSVPAITSPALGGAQVLGQATYGPRDPDAPDSGRLDIGADFHDYMDRDWNFPTGEHGDKPEPKPGSDRPVGSLDCSGFVRMVFGYHMGMPMGLKQDPATYLPRTSHTMAVSGPGVIVAQSSAPPGAGKSNTSYDAVPPSITPGLQIGDTVYFNAEPPKKGDDRPDIDHVAIYLGTDQDGDHRFVSSRKTPDGPTMGDLAARSLLGVPDGGYYSRALRVIRRF</sequence>
<name>A0ABN0W433_9ACTN</name>
<feature type="compositionally biased region" description="Basic and acidic residues" evidence="1">
    <location>
        <begin position="448"/>
        <end position="466"/>
    </location>
</feature>
<dbReference type="SUPFAM" id="SSF54001">
    <property type="entry name" value="Cysteine proteinases"/>
    <property type="match status" value="1"/>
</dbReference>
<dbReference type="EMBL" id="BAAABV010000035">
    <property type="protein sequence ID" value="GAA0324576.1"/>
    <property type="molecule type" value="Genomic_DNA"/>
</dbReference>
<comment type="caution">
    <text evidence="3">The sequence shown here is derived from an EMBL/GenBank/DDBJ whole genome shotgun (WGS) entry which is preliminary data.</text>
</comment>
<evidence type="ECO:0000313" key="4">
    <source>
        <dbReference type="Proteomes" id="UP001501867"/>
    </source>
</evidence>
<keyword evidence="2" id="KW-0732">Signal</keyword>
<feature type="chain" id="PRO_5045550295" evidence="2">
    <location>
        <begin position="32"/>
        <end position="622"/>
    </location>
</feature>
<organism evidence="3 4">
    <name type="scientific">Streptomyces polychromogenes</name>
    <dbReference type="NCBI Taxonomy" id="67342"/>
    <lineage>
        <taxon>Bacteria</taxon>
        <taxon>Bacillati</taxon>
        <taxon>Actinomycetota</taxon>
        <taxon>Actinomycetes</taxon>
        <taxon>Kitasatosporales</taxon>
        <taxon>Streptomycetaceae</taxon>
        <taxon>Streptomyces</taxon>
    </lineage>
</organism>
<dbReference type="InterPro" id="IPR038765">
    <property type="entry name" value="Papain-like_cys_pep_sf"/>
</dbReference>
<evidence type="ECO:0000313" key="3">
    <source>
        <dbReference type="EMBL" id="GAA0324576.1"/>
    </source>
</evidence>
<dbReference type="Gene3D" id="3.90.1720.10">
    <property type="entry name" value="endopeptidase domain like (from Nostoc punctiforme)"/>
    <property type="match status" value="1"/>
</dbReference>
<protein>
    <submittedName>
        <fullName evidence="3">NlpC/P60 family protein</fullName>
    </submittedName>
</protein>
<evidence type="ECO:0000256" key="2">
    <source>
        <dbReference type="SAM" id="SignalP"/>
    </source>
</evidence>
<feature type="signal peptide" evidence="2">
    <location>
        <begin position="1"/>
        <end position="31"/>
    </location>
</feature>
<proteinExistence type="predicted"/>
<reference evidence="3 4" key="1">
    <citation type="journal article" date="2019" name="Int. J. Syst. Evol. Microbiol.">
        <title>The Global Catalogue of Microorganisms (GCM) 10K type strain sequencing project: providing services to taxonomists for standard genome sequencing and annotation.</title>
        <authorList>
            <consortium name="The Broad Institute Genomics Platform"/>
            <consortium name="The Broad Institute Genome Sequencing Center for Infectious Disease"/>
            <person name="Wu L."/>
            <person name="Ma J."/>
        </authorList>
    </citation>
    <scope>NUCLEOTIDE SEQUENCE [LARGE SCALE GENOMIC DNA]</scope>
    <source>
        <strain evidence="3 4">JCM 4505</strain>
    </source>
</reference>